<accession>A0A3M7HJ54</accession>
<organism evidence="4 5">
    <name type="scientific">Hortaea werneckii</name>
    <name type="common">Black yeast</name>
    <name type="synonym">Cladosporium werneckii</name>
    <dbReference type="NCBI Taxonomy" id="91943"/>
    <lineage>
        <taxon>Eukaryota</taxon>
        <taxon>Fungi</taxon>
        <taxon>Dikarya</taxon>
        <taxon>Ascomycota</taxon>
        <taxon>Pezizomycotina</taxon>
        <taxon>Dothideomycetes</taxon>
        <taxon>Dothideomycetidae</taxon>
        <taxon>Mycosphaerellales</taxon>
        <taxon>Teratosphaeriaceae</taxon>
        <taxon>Hortaea</taxon>
    </lineage>
</organism>
<evidence type="ECO:0000256" key="2">
    <source>
        <dbReference type="SAM" id="MobiDB-lite"/>
    </source>
</evidence>
<name>A0A3M7HJ54_HORWE</name>
<dbReference type="GO" id="GO:0000981">
    <property type="term" value="F:DNA-binding transcription factor activity, RNA polymerase II-specific"/>
    <property type="evidence" value="ECO:0007669"/>
    <property type="project" value="InterPro"/>
</dbReference>
<evidence type="ECO:0000313" key="5">
    <source>
        <dbReference type="Proteomes" id="UP000269539"/>
    </source>
</evidence>
<dbReference type="PROSITE" id="PS50048">
    <property type="entry name" value="ZN2_CY6_FUNGAL_2"/>
    <property type="match status" value="1"/>
</dbReference>
<dbReference type="GO" id="GO:0008270">
    <property type="term" value="F:zinc ion binding"/>
    <property type="evidence" value="ECO:0007669"/>
    <property type="project" value="InterPro"/>
</dbReference>
<dbReference type="Pfam" id="PF00172">
    <property type="entry name" value="Zn_clus"/>
    <property type="match status" value="1"/>
</dbReference>
<dbReference type="SMART" id="SM00066">
    <property type="entry name" value="GAL4"/>
    <property type="match status" value="1"/>
</dbReference>
<dbReference type="Proteomes" id="UP000269539">
    <property type="component" value="Unassembled WGS sequence"/>
</dbReference>
<feature type="region of interest" description="Disordered" evidence="2">
    <location>
        <begin position="152"/>
        <end position="175"/>
    </location>
</feature>
<evidence type="ECO:0000313" key="4">
    <source>
        <dbReference type="EMBL" id="RMZ13294.1"/>
    </source>
</evidence>
<keyword evidence="1" id="KW-0539">Nucleus</keyword>
<proteinExistence type="predicted"/>
<dbReference type="CDD" id="cd00067">
    <property type="entry name" value="GAL4"/>
    <property type="match status" value="1"/>
</dbReference>
<feature type="compositionally biased region" description="Polar residues" evidence="2">
    <location>
        <begin position="1"/>
        <end position="22"/>
    </location>
</feature>
<dbReference type="InterPro" id="IPR001138">
    <property type="entry name" value="Zn2Cys6_DnaBD"/>
</dbReference>
<evidence type="ECO:0000256" key="1">
    <source>
        <dbReference type="ARBA" id="ARBA00023242"/>
    </source>
</evidence>
<dbReference type="InterPro" id="IPR036864">
    <property type="entry name" value="Zn2-C6_fun-type_DNA-bd_sf"/>
</dbReference>
<sequence>MSATPLSLSDKVSQSTTRSQQGDTGGERKRTGRACDRCRMRKIKCDGIGPCSKCKSNDSICVWGKKKRVRDKIYPKGYVEVLEQQHAQVVTGLQELYHRLLKASAWEGSPLEETDGRPLTHSILSALNLLEVEHADSVNLDLIDQDCESMQSTMNPKRAVHTQRRGSLRSNSEHSHCERLRVAYNHETSVQPTPAALESRLDKSIAISPPLALSAVPHPERSVRPQVQAAQPYTSPLFSPLPAFTTDHAHSRTPEWAQALPYEIESDQSFSLDYATVQHLDSDVSLGSPWNQLLSQYDLSDQSSTTPCSARFYYQ</sequence>
<gene>
    <name evidence="4" type="ORF">D0864_00470</name>
</gene>
<dbReference type="EMBL" id="QWIO01000025">
    <property type="protein sequence ID" value="RMZ13294.1"/>
    <property type="molecule type" value="Genomic_DNA"/>
</dbReference>
<evidence type="ECO:0000259" key="3">
    <source>
        <dbReference type="PROSITE" id="PS50048"/>
    </source>
</evidence>
<reference evidence="4 5" key="1">
    <citation type="journal article" date="2018" name="BMC Genomics">
        <title>Genomic evidence for intraspecific hybridization in a clonal and extremely halotolerant yeast.</title>
        <authorList>
            <person name="Gostincar C."/>
            <person name="Stajich J.E."/>
            <person name="Zupancic J."/>
            <person name="Zalar P."/>
            <person name="Gunde-Cimerman N."/>
        </authorList>
    </citation>
    <scope>NUCLEOTIDE SEQUENCE [LARGE SCALE GENOMIC DNA]</scope>
    <source>
        <strain evidence="4 5">EXF-10513</strain>
    </source>
</reference>
<dbReference type="SUPFAM" id="SSF57701">
    <property type="entry name" value="Zn2/Cys6 DNA-binding domain"/>
    <property type="match status" value="1"/>
</dbReference>
<feature type="compositionally biased region" description="Basic residues" evidence="2">
    <location>
        <begin position="158"/>
        <end position="167"/>
    </location>
</feature>
<comment type="caution">
    <text evidence="4">The sequence shown here is derived from an EMBL/GenBank/DDBJ whole genome shotgun (WGS) entry which is preliminary data.</text>
</comment>
<feature type="region of interest" description="Disordered" evidence="2">
    <location>
        <begin position="1"/>
        <end position="31"/>
    </location>
</feature>
<feature type="domain" description="Zn(2)-C6 fungal-type" evidence="3">
    <location>
        <begin position="34"/>
        <end position="63"/>
    </location>
</feature>
<dbReference type="AlphaFoldDB" id="A0A3M7HJ54"/>
<dbReference type="PROSITE" id="PS00463">
    <property type="entry name" value="ZN2_CY6_FUNGAL_1"/>
    <property type="match status" value="1"/>
</dbReference>
<dbReference type="PANTHER" id="PTHR47655">
    <property type="entry name" value="QUINIC ACID UTILIZATION ACTIVATOR"/>
    <property type="match status" value="1"/>
</dbReference>
<dbReference type="InterPro" id="IPR052783">
    <property type="entry name" value="Metabolic/Drug-Res_Regulator"/>
</dbReference>
<dbReference type="PANTHER" id="PTHR47655:SF3">
    <property type="entry name" value="ZN(II)2CYS6 TRANSCRIPTION FACTOR (EUROFUNG)"/>
    <property type="match status" value="1"/>
</dbReference>
<protein>
    <recommendedName>
        <fullName evidence="3">Zn(2)-C6 fungal-type domain-containing protein</fullName>
    </recommendedName>
</protein>
<dbReference type="Gene3D" id="4.10.240.10">
    <property type="entry name" value="Zn(2)-C6 fungal-type DNA-binding domain"/>
    <property type="match status" value="1"/>
</dbReference>